<comment type="caution">
    <text evidence="3">The sequence shown here is derived from an EMBL/GenBank/DDBJ whole genome shotgun (WGS) entry which is preliminary data.</text>
</comment>
<dbReference type="PROSITE" id="PS51257">
    <property type="entry name" value="PROKAR_LIPOPROTEIN"/>
    <property type="match status" value="1"/>
</dbReference>
<evidence type="ECO:0000256" key="1">
    <source>
        <dbReference type="SAM" id="SignalP"/>
    </source>
</evidence>
<dbReference type="Pfam" id="PF01476">
    <property type="entry name" value="LysM"/>
    <property type="match status" value="1"/>
</dbReference>
<dbReference type="Gene3D" id="6.20.240.60">
    <property type="match status" value="1"/>
</dbReference>
<dbReference type="Gene3D" id="3.10.350.10">
    <property type="entry name" value="LysM domain"/>
    <property type="match status" value="1"/>
</dbReference>
<dbReference type="AlphaFoldDB" id="A0A419SKY4"/>
<dbReference type="PANTHER" id="PTHR33734:SF22">
    <property type="entry name" value="MEMBRANE-BOUND LYTIC MUREIN TRANSGLYCOSYLASE D"/>
    <property type="match status" value="1"/>
</dbReference>
<proteinExistence type="predicted"/>
<feature type="signal peptide" evidence="1">
    <location>
        <begin position="1"/>
        <end position="24"/>
    </location>
</feature>
<organism evidence="3 4">
    <name type="scientific">Ammoniphilus oxalaticus</name>
    <dbReference type="NCBI Taxonomy" id="66863"/>
    <lineage>
        <taxon>Bacteria</taxon>
        <taxon>Bacillati</taxon>
        <taxon>Bacillota</taxon>
        <taxon>Bacilli</taxon>
        <taxon>Bacillales</taxon>
        <taxon>Paenibacillaceae</taxon>
        <taxon>Aneurinibacillus group</taxon>
        <taxon>Ammoniphilus</taxon>
    </lineage>
</organism>
<dbReference type="SMART" id="SM00257">
    <property type="entry name" value="LysM"/>
    <property type="match status" value="1"/>
</dbReference>
<dbReference type="Proteomes" id="UP000284219">
    <property type="component" value="Unassembled WGS sequence"/>
</dbReference>
<dbReference type="RefSeq" id="WP_120189941.1">
    <property type="nucleotide sequence ID" value="NZ_MCHY01000008.1"/>
</dbReference>
<dbReference type="Pfam" id="PF07486">
    <property type="entry name" value="Hydrolase_2"/>
    <property type="match status" value="1"/>
</dbReference>
<dbReference type="SUPFAM" id="SSF54106">
    <property type="entry name" value="LysM domain"/>
    <property type="match status" value="1"/>
</dbReference>
<dbReference type="EMBL" id="MCHY01000008">
    <property type="protein sequence ID" value="RKD24642.1"/>
    <property type="molecule type" value="Genomic_DNA"/>
</dbReference>
<dbReference type="OrthoDB" id="9785345at2"/>
<dbReference type="InterPro" id="IPR018392">
    <property type="entry name" value="LysM"/>
</dbReference>
<dbReference type="GO" id="GO:0016787">
    <property type="term" value="F:hydrolase activity"/>
    <property type="evidence" value="ECO:0007669"/>
    <property type="project" value="InterPro"/>
</dbReference>
<evidence type="ECO:0000259" key="2">
    <source>
        <dbReference type="PROSITE" id="PS51782"/>
    </source>
</evidence>
<evidence type="ECO:0000313" key="3">
    <source>
        <dbReference type="EMBL" id="RKD24642.1"/>
    </source>
</evidence>
<reference evidence="3 4" key="1">
    <citation type="submission" date="2016-08" db="EMBL/GenBank/DDBJ databases">
        <title>Novel Firmicute Genomes.</title>
        <authorList>
            <person name="Poppleton D.I."/>
            <person name="Gribaldo S."/>
        </authorList>
    </citation>
    <scope>NUCLEOTIDE SEQUENCE [LARGE SCALE GENOMIC DNA]</scope>
    <source>
        <strain evidence="3 4">RAOx-1</strain>
    </source>
</reference>
<accession>A0A419SKY4</accession>
<dbReference type="InterPro" id="IPR036779">
    <property type="entry name" value="LysM_dom_sf"/>
</dbReference>
<keyword evidence="1" id="KW-0732">Signal</keyword>
<dbReference type="PANTHER" id="PTHR33734">
    <property type="entry name" value="LYSM DOMAIN-CONTAINING GPI-ANCHORED PROTEIN 2"/>
    <property type="match status" value="1"/>
</dbReference>
<gene>
    <name evidence="3" type="ORF">BEP19_09720</name>
</gene>
<dbReference type="PROSITE" id="PS51782">
    <property type="entry name" value="LYSM"/>
    <property type="match status" value="1"/>
</dbReference>
<keyword evidence="4" id="KW-1185">Reference proteome</keyword>
<evidence type="ECO:0000313" key="4">
    <source>
        <dbReference type="Proteomes" id="UP000284219"/>
    </source>
</evidence>
<dbReference type="InterPro" id="IPR011105">
    <property type="entry name" value="Cell_wall_hydrolase_SleB"/>
</dbReference>
<protein>
    <recommendedName>
        <fullName evidence="2">LysM domain-containing protein</fullName>
    </recommendedName>
</protein>
<dbReference type="InterPro" id="IPR042047">
    <property type="entry name" value="SleB_dom1"/>
</dbReference>
<sequence length="202" mass="22092">MHKKWLMVSLCLMLSCILITSVNAGESLVYQVKQGDTLWAIAKQHHVSVAQLKVANQVTGDLIHPGDQLTVPSVGRRARVSDEDFEWLVKIIEAEAGGEAYQGKVAVGSVVLNRVLHSDYPNSITDVVFQKVKGVYQFSPVGDGRIYTVIPSDDSVQAAKAALQGVDPTAGAIFFYNPKTARSNWIRTRAVIAEIGQHHFAH</sequence>
<dbReference type="Gene3D" id="1.10.10.2520">
    <property type="entry name" value="Cell wall hydrolase SleB, domain 1"/>
    <property type="match status" value="1"/>
</dbReference>
<dbReference type="CDD" id="cd00118">
    <property type="entry name" value="LysM"/>
    <property type="match status" value="1"/>
</dbReference>
<name>A0A419SKY4_9BACL</name>
<feature type="domain" description="LysM" evidence="2">
    <location>
        <begin position="28"/>
        <end position="71"/>
    </location>
</feature>
<feature type="chain" id="PRO_5019175987" description="LysM domain-containing protein" evidence="1">
    <location>
        <begin position="25"/>
        <end position="202"/>
    </location>
</feature>